<dbReference type="OrthoDB" id="9799422at2"/>
<evidence type="ECO:0000256" key="19">
    <source>
        <dbReference type="PIRSR" id="PIRSR006135-2"/>
    </source>
</evidence>
<evidence type="ECO:0000256" key="11">
    <source>
        <dbReference type="ARBA" id="ARBA00022679"/>
    </source>
</evidence>
<evidence type="ECO:0000256" key="6">
    <source>
        <dbReference type="ARBA" id="ARBA00005159"/>
    </source>
</evidence>
<keyword evidence="12 19" id="KW-0547">Nucleotide-binding</keyword>
<dbReference type="GO" id="GO:0009236">
    <property type="term" value="P:cobalamin biosynthetic process"/>
    <property type="evidence" value="ECO:0007669"/>
    <property type="project" value="UniProtKB-UniPathway"/>
</dbReference>
<dbReference type="RefSeq" id="WP_135642294.1">
    <property type="nucleotide sequence ID" value="NZ_RQER01000011.1"/>
</dbReference>
<dbReference type="InterPro" id="IPR027417">
    <property type="entry name" value="P-loop_NTPase"/>
</dbReference>
<dbReference type="CDD" id="cd00544">
    <property type="entry name" value="CobU"/>
    <property type="match status" value="1"/>
</dbReference>
<comment type="pathway">
    <text evidence="6">Cofactor biosynthesis; adenosylcobalamin biosynthesis; adenosylcobalamin from cob(II)yrinate a,c-diamide: step 5/7.</text>
</comment>
<dbReference type="Pfam" id="PF02283">
    <property type="entry name" value="CobU"/>
    <property type="match status" value="1"/>
</dbReference>
<evidence type="ECO:0000256" key="15">
    <source>
        <dbReference type="ARBA" id="ARBA00023134"/>
    </source>
</evidence>
<evidence type="ECO:0000256" key="18">
    <source>
        <dbReference type="PIRSR" id="PIRSR006135-1"/>
    </source>
</evidence>
<dbReference type="EMBL" id="RQGC01000001">
    <property type="protein sequence ID" value="TGL43339.1"/>
    <property type="molecule type" value="Genomic_DNA"/>
</dbReference>
<dbReference type="UniPathway" id="UPA00148">
    <property type="reaction ID" value="UER00236"/>
</dbReference>
<accession>A0A5F1ZZC9</accession>
<comment type="catalytic activity">
    <reaction evidence="1">
        <text>adenosylcob(III)inamide + ATP = adenosylcob(III)inamide phosphate + ADP + H(+)</text>
        <dbReference type="Rhea" id="RHEA:15769"/>
        <dbReference type="ChEBI" id="CHEBI:2480"/>
        <dbReference type="ChEBI" id="CHEBI:15378"/>
        <dbReference type="ChEBI" id="CHEBI:30616"/>
        <dbReference type="ChEBI" id="CHEBI:58502"/>
        <dbReference type="ChEBI" id="CHEBI:456216"/>
        <dbReference type="EC" id="2.7.1.156"/>
    </reaction>
</comment>
<keyword evidence="14" id="KW-0067">ATP-binding</keyword>
<keyword evidence="20" id="KW-0548">Nucleotidyltransferase</keyword>
<evidence type="ECO:0000256" key="12">
    <source>
        <dbReference type="ARBA" id="ARBA00022741"/>
    </source>
</evidence>
<evidence type="ECO:0000256" key="1">
    <source>
        <dbReference type="ARBA" id="ARBA00000312"/>
    </source>
</evidence>
<evidence type="ECO:0000256" key="17">
    <source>
        <dbReference type="ARBA" id="ARBA00030571"/>
    </source>
</evidence>
<evidence type="ECO:0000256" key="10">
    <source>
        <dbReference type="ARBA" id="ARBA00022573"/>
    </source>
</evidence>
<evidence type="ECO:0000256" key="2">
    <source>
        <dbReference type="ARBA" id="ARBA00000711"/>
    </source>
</evidence>
<comment type="caution">
    <text evidence="20">The sequence shown here is derived from an EMBL/GenBank/DDBJ whole genome shotgun (WGS) entry which is preliminary data.</text>
</comment>
<proteinExistence type="inferred from homology"/>
<organism evidence="20 23">
    <name type="scientific">Leptospira langatensis</name>
    <dbReference type="NCBI Taxonomy" id="2484983"/>
    <lineage>
        <taxon>Bacteria</taxon>
        <taxon>Pseudomonadati</taxon>
        <taxon>Spirochaetota</taxon>
        <taxon>Spirochaetia</taxon>
        <taxon>Leptospirales</taxon>
        <taxon>Leptospiraceae</taxon>
        <taxon>Leptospira</taxon>
    </lineage>
</organism>
<comment type="function">
    <text evidence="4">Catalyzes ATP-dependent phosphorylation of adenosylcobinamide and addition of GMP to adenosylcobinamide phosphate.</text>
</comment>
<reference evidence="20 23" key="2">
    <citation type="journal article" date="2019" name="PLoS Negl. Trop. Dis.">
        <title>Revisiting the worldwide diversity of Leptospira species in the environment.</title>
        <authorList>
            <person name="Vincent A.T."/>
            <person name="Schiettekatte O."/>
            <person name="Bourhy P."/>
            <person name="Veyrier F.J."/>
            <person name="Picardeau M."/>
        </authorList>
    </citation>
    <scope>NUCLEOTIDE SEQUENCE [LARGE SCALE GENOMIC DNA]</scope>
    <source>
        <strain evidence="21">201702690</strain>
        <strain evidence="20 23">SSW18</strain>
    </source>
</reference>
<evidence type="ECO:0000313" key="20">
    <source>
        <dbReference type="EMBL" id="TGJ98424.1"/>
    </source>
</evidence>
<dbReference type="GO" id="GO:0043752">
    <property type="term" value="F:adenosylcobinamide kinase activity"/>
    <property type="evidence" value="ECO:0007669"/>
    <property type="project" value="UniProtKB-EC"/>
</dbReference>
<keyword evidence="22" id="KW-1185">Reference proteome</keyword>
<feature type="active site" description="GMP-histidine intermediate" evidence="18">
    <location>
        <position position="50"/>
    </location>
</feature>
<comment type="catalytic activity">
    <reaction evidence="3">
        <text>adenosylcob(III)inamide + GTP = adenosylcob(III)inamide phosphate + GDP + H(+)</text>
        <dbReference type="Rhea" id="RHEA:15765"/>
        <dbReference type="ChEBI" id="CHEBI:2480"/>
        <dbReference type="ChEBI" id="CHEBI:15378"/>
        <dbReference type="ChEBI" id="CHEBI:37565"/>
        <dbReference type="ChEBI" id="CHEBI:58189"/>
        <dbReference type="ChEBI" id="CHEBI:58502"/>
        <dbReference type="EC" id="2.7.1.156"/>
    </reaction>
</comment>
<evidence type="ECO:0000256" key="9">
    <source>
        <dbReference type="ARBA" id="ARBA00012523"/>
    </source>
</evidence>
<evidence type="ECO:0000256" key="5">
    <source>
        <dbReference type="ARBA" id="ARBA00004692"/>
    </source>
</evidence>
<evidence type="ECO:0000256" key="4">
    <source>
        <dbReference type="ARBA" id="ARBA00003889"/>
    </source>
</evidence>
<dbReference type="Gene3D" id="3.40.50.300">
    <property type="entry name" value="P-loop containing nucleotide triphosphate hydrolases"/>
    <property type="match status" value="1"/>
</dbReference>
<evidence type="ECO:0000313" key="21">
    <source>
        <dbReference type="EMBL" id="TGL43339.1"/>
    </source>
</evidence>
<feature type="binding site" evidence="19">
    <location>
        <position position="82"/>
    </location>
    <ligand>
        <name>GTP</name>
        <dbReference type="ChEBI" id="CHEBI:37565"/>
    </ligand>
</feature>
<keyword evidence="13 20" id="KW-0418">Kinase</keyword>
<dbReference type="EC" id="2.7.1.156" evidence="8"/>
<feature type="binding site" evidence="19">
    <location>
        <position position="61"/>
    </location>
    <ligand>
        <name>GTP</name>
        <dbReference type="ChEBI" id="CHEBI:37565"/>
    </ligand>
</feature>
<dbReference type="GO" id="GO:0005524">
    <property type="term" value="F:ATP binding"/>
    <property type="evidence" value="ECO:0007669"/>
    <property type="project" value="UniProtKB-KW"/>
</dbReference>
<evidence type="ECO:0000256" key="8">
    <source>
        <dbReference type="ARBA" id="ARBA00012016"/>
    </source>
</evidence>
<dbReference type="GO" id="GO:0008820">
    <property type="term" value="F:cobinamide phosphate guanylyltransferase activity"/>
    <property type="evidence" value="ECO:0007669"/>
    <property type="project" value="UniProtKB-EC"/>
</dbReference>
<evidence type="ECO:0000256" key="3">
    <source>
        <dbReference type="ARBA" id="ARBA00001522"/>
    </source>
</evidence>
<name>A0A5F1ZZC9_9LEPT</name>
<dbReference type="EMBL" id="RQER01000011">
    <property type="protein sequence ID" value="TGJ98424.1"/>
    <property type="molecule type" value="Genomic_DNA"/>
</dbReference>
<dbReference type="InterPro" id="IPR003203">
    <property type="entry name" value="CobU/CobP"/>
</dbReference>
<dbReference type="PIRSF" id="PIRSF006135">
    <property type="entry name" value="CobU"/>
    <property type="match status" value="1"/>
</dbReference>
<evidence type="ECO:0000313" key="22">
    <source>
        <dbReference type="Proteomes" id="UP000297273"/>
    </source>
</evidence>
<gene>
    <name evidence="20" type="ORF">EHO57_17645</name>
    <name evidence="21" type="ORF">EHQ53_01505</name>
</gene>
<sequence length="184" mass="20748">MARIIYISGGCRSGKSKFAIEQASKEEGPKIFLATCPRLDDEMSSRIERHKKERIGWETIEEETQVAHAFTQLRSRTVVVLDCLSLWINNLMYRAEKNGEQITQDSVQILSTELGNSMRNSDAKTIFVVTSEVGMGLVPENKIGRLYRDILGICNQTLANFSEEAYFLVSGIPILLKSNREKVS</sequence>
<comment type="similarity">
    <text evidence="7">Belongs to the CobU/CobP family.</text>
</comment>
<dbReference type="PANTHER" id="PTHR34848:SF1">
    <property type="entry name" value="BIFUNCTIONAL ADENOSYLCOBALAMIN BIOSYNTHESIS PROTEIN COBU"/>
    <property type="match status" value="1"/>
</dbReference>
<evidence type="ECO:0000313" key="23">
    <source>
        <dbReference type="Proteomes" id="UP000297946"/>
    </source>
</evidence>
<keyword evidence="10" id="KW-0169">Cobalamin biosynthesis</keyword>
<comment type="catalytic activity">
    <reaction evidence="2">
        <text>adenosylcob(III)inamide phosphate + GTP + H(+) = adenosylcob(III)inamide-GDP + diphosphate</text>
        <dbReference type="Rhea" id="RHEA:22712"/>
        <dbReference type="ChEBI" id="CHEBI:15378"/>
        <dbReference type="ChEBI" id="CHEBI:33019"/>
        <dbReference type="ChEBI" id="CHEBI:37565"/>
        <dbReference type="ChEBI" id="CHEBI:58502"/>
        <dbReference type="ChEBI" id="CHEBI:60487"/>
        <dbReference type="EC" id="2.7.7.62"/>
    </reaction>
</comment>
<dbReference type="PANTHER" id="PTHR34848">
    <property type="match status" value="1"/>
</dbReference>
<evidence type="ECO:0000256" key="7">
    <source>
        <dbReference type="ARBA" id="ARBA00007490"/>
    </source>
</evidence>
<keyword evidence="15 19" id="KW-0342">GTP-binding</keyword>
<keyword evidence="11 20" id="KW-0808">Transferase</keyword>
<dbReference type="EC" id="2.7.7.62" evidence="9"/>
<evidence type="ECO:0000256" key="13">
    <source>
        <dbReference type="ARBA" id="ARBA00022777"/>
    </source>
</evidence>
<dbReference type="GO" id="GO:0005525">
    <property type="term" value="F:GTP binding"/>
    <property type="evidence" value="ECO:0007669"/>
    <property type="project" value="UniProtKB-KW"/>
</dbReference>
<evidence type="ECO:0000256" key="14">
    <source>
        <dbReference type="ARBA" id="ARBA00022840"/>
    </source>
</evidence>
<dbReference type="SUPFAM" id="SSF52540">
    <property type="entry name" value="P-loop containing nucleoside triphosphate hydrolases"/>
    <property type="match status" value="1"/>
</dbReference>
<dbReference type="Proteomes" id="UP000297273">
    <property type="component" value="Unassembled WGS sequence"/>
</dbReference>
<protein>
    <recommendedName>
        <fullName evidence="16">Adenosylcobinamide kinase</fullName>
        <ecNumber evidence="8">2.7.1.156</ecNumber>
        <ecNumber evidence="9">2.7.7.62</ecNumber>
    </recommendedName>
    <alternativeName>
        <fullName evidence="17">Adenosylcobinamide-phosphate guanylyltransferase</fullName>
    </alternativeName>
</protein>
<feature type="binding site" evidence="19">
    <location>
        <begin position="51"/>
        <end position="54"/>
    </location>
    <ligand>
        <name>GTP</name>
        <dbReference type="ChEBI" id="CHEBI:37565"/>
    </ligand>
</feature>
<comment type="pathway">
    <text evidence="5">Cofactor biosynthesis; adenosylcobalamin biosynthesis; adenosylcobalamin from cob(II)yrinate a,c-diamide: step 6/7.</text>
</comment>
<reference evidence="21" key="1">
    <citation type="submission" date="2018-10" db="EMBL/GenBank/DDBJ databases">
        <authorList>
            <person name="Vincent A.T."/>
            <person name="Schiettekatte O."/>
            <person name="Bourhy P."/>
            <person name="Veyrier F.J."/>
            <person name="Picardeau M."/>
        </authorList>
    </citation>
    <scope>NUCLEOTIDE SEQUENCE</scope>
    <source>
        <strain evidence="21">201702690</strain>
    </source>
</reference>
<dbReference type="AlphaFoldDB" id="A0A5F1ZZC9"/>
<feature type="binding site" evidence="19">
    <location>
        <begin position="9"/>
        <end position="16"/>
    </location>
    <ligand>
        <name>GTP</name>
        <dbReference type="ChEBI" id="CHEBI:37565"/>
    </ligand>
</feature>
<dbReference type="Proteomes" id="UP000297946">
    <property type="component" value="Unassembled WGS sequence"/>
</dbReference>
<evidence type="ECO:0000256" key="16">
    <source>
        <dbReference type="ARBA" id="ARBA00029570"/>
    </source>
</evidence>